<dbReference type="AlphaFoldDB" id="A0A2K5DJE4"/>
<keyword evidence="3" id="KW-1185">Reference proteome</keyword>
<protein>
    <submittedName>
        <fullName evidence="2">Family with sequence similarity 174 member B</fullName>
    </submittedName>
</protein>
<reference evidence="2" key="2">
    <citation type="submission" date="2025-09" db="UniProtKB">
        <authorList>
            <consortium name="Ensembl"/>
        </authorList>
    </citation>
    <scope>IDENTIFICATION</scope>
</reference>
<feature type="region of interest" description="Disordered" evidence="1">
    <location>
        <begin position="1"/>
        <end position="36"/>
    </location>
</feature>
<sequence>TKRMMTMRTPQCSTSNTGLGGDSRKPGHLAAVHPNL</sequence>
<organism evidence="2 3">
    <name type="scientific">Aotus nancymaae</name>
    <name type="common">Ma's night monkey</name>
    <dbReference type="NCBI Taxonomy" id="37293"/>
    <lineage>
        <taxon>Eukaryota</taxon>
        <taxon>Metazoa</taxon>
        <taxon>Chordata</taxon>
        <taxon>Craniata</taxon>
        <taxon>Vertebrata</taxon>
        <taxon>Euteleostomi</taxon>
        <taxon>Mammalia</taxon>
        <taxon>Eutheria</taxon>
        <taxon>Euarchontoglires</taxon>
        <taxon>Primates</taxon>
        <taxon>Haplorrhini</taxon>
        <taxon>Platyrrhini</taxon>
        <taxon>Aotidae</taxon>
        <taxon>Aotus</taxon>
    </lineage>
</organism>
<dbReference type="Ensembl" id="ENSANAT00000038980.1">
    <property type="protein sequence ID" value="ENSANAP00000021095.1"/>
    <property type="gene ID" value="ENSANAG00000028350.1"/>
</dbReference>
<evidence type="ECO:0000256" key="1">
    <source>
        <dbReference type="SAM" id="MobiDB-lite"/>
    </source>
</evidence>
<accession>A0A2K5DJE4</accession>
<feature type="compositionally biased region" description="Polar residues" evidence="1">
    <location>
        <begin position="8"/>
        <end position="17"/>
    </location>
</feature>
<reference evidence="2" key="1">
    <citation type="submission" date="2025-08" db="UniProtKB">
        <authorList>
            <consortium name="Ensembl"/>
        </authorList>
    </citation>
    <scope>IDENTIFICATION</scope>
</reference>
<dbReference type="GeneTree" id="ENSGT00730000111392"/>
<name>A0A2K5DJE4_AOTNA</name>
<dbReference type="Proteomes" id="UP000233020">
    <property type="component" value="Unplaced"/>
</dbReference>
<evidence type="ECO:0000313" key="2">
    <source>
        <dbReference type="Ensembl" id="ENSANAP00000021095.1"/>
    </source>
</evidence>
<evidence type="ECO:0000313" key="3">
    <source>
        <dbReference type="Proteomes" id="UP000233020"/>
    </source>
</evidence>
<proteinExistence type="predicted"/>
<gene>
    <name evidence="2" type="primary">FAM174B</name>
</gene>